<dbReference type="Proteomes" id="UP001059041">
    <property type="component" value="Linkage Group LG24"/>
</dbReference>
<evidence type="ECO:0000256" key="1">
    <source>
        <dbReference type="SAM" id="MobiDB-lite"/>
    </source>
</evidence>
<feature type="region of interest" description="Disordered" evidence="1">
    <location>
        <begin position="44"/>
        <end position="81"/>
    </location>
</feature>
<gene>
    <name evidence="2" type="ORF">IRJ41_006251</name>
</gene>
<proteinExistence type="predicted"/>
<accession>A0A9W7T803</accession>
<dbReference type="EMBL" id="JAFHDT010000024">
    <property type="protein sequence ID" value="KAI7791736.1"/>
    <property type="molecule type" value="Genomic_DNA"/>
</dbReference>
<dbReference type="AlphaFoldDB" id="A0A9W7T803"/>
<reference evidence="2" key="1">
    <citation type="submission" date="2021-02" db="EMBL/GenBank/DDBJ databases">
        <title>Comparative genomics reveals that relaxation of natural selection precedes convergent phenotypic evolution of cavefish.</title>
        <authorList>
            <person name="Peng Z."/>
        </authorList>
    </citation>
    <scope>NUCLEOTIDE SEQUENCE</scope>
    <source>
        <tissue evidence="2">Muscle</tissue>
    </source>
</reference>
<sequence>MAHNATETEVAQTNSGQKTTISAFRRREPLCFSPKRRYAVAVISPMQKNDSNEPGFVDDRTLETSPAHSKNGHVRTRQRRATRCKPFSFDEFDAARRVQREMRLQEMRQMQDQWCVTFKAHPVRRYKPLVQPPTHFPSSEQSK</sequence>
<evidence type="ECO:0000313" key="3">
    <source>
        <dbReference type="Proteomes" id="UP001059041"/>
    </source>
</evidence>
<keyword evidence="3" id="KW-1185">Reference proteome</keyword>
<feature type="compositionally biased region" description="Basic residues" evidence="1">
    <location>
        <begin position="70"/>
        <end position="81"/>
    </location>
</feature>
<protein>
    <submittedName>
        <fullName evidence="2">Siaz-interacting nuclear protein</fullName>
    </submittedName>
</protein>
<organism evidence="2 3">
    <name type="scientific">Triplophysa rosa</name>
    <name type="common">Cave loach</name>
    <dbReference type="NCBI Taxonomy" id="992332"/>
    <lineage>
        <taxon>Eukaryota</taxon>
        <taxon>Metazoa</taxon>
        <taxon>Chordata</taxon>
        <taxon>Craniata</taxon>
        <taxon>Vertebrata</taxon>
        <taxon>Euteleostomi</taxon>
        <taxon>Actinopterygii</taxon>
        <taxon>Neopterygii</taxon>
        <taxon>Teleostei</taxon>
        <taxon>Ostariophysi</taxon>
        <taxon>Cypriniformes</taxon>
        <taxon>Nemacheilidae</taxon>
        <taxon>Triplophysa</taxon>
    </lineage>
</organism>
<name>A0A9W7T803_TRIRA</name>
<comment type="caution">
    <text evidence="2">The sequence shown here is derived from an EMBL/GenBank/DDBJ whole genome shotgun (WGS) entry which is preliminary data.</text>
</comment>
<evidence type="ECO:0000313" key="2">
    <source>
        <dbReference type="EMBL" id="KAI7791736.1"/>
    </source>
</evidence>
<feature type="region of interest" description="Disordered" evidence="1">
    <location>
        <begin position="1"/>
        <end position="21"/>
    </location>
</feature>